<dbReference type="InterPro" id="IPR001876">
    <property type="entry name" value="Znf_RanBP2"/>
</dbReference>
<evidence type="ECO:0000256" key="4">
    <source>
        <dbReference type="PROSITE-ProRule" id="PRU00322"/>
    </source>
</evidence>
<evidence type="ECO:0000313" key="8">
    <source>
        <dbReference type="Proteomes" id="UP001516023"/>
    </source>
</evidence>
<organism evidence="7 8">
    <name type="scientific">Cyclotella cryptica</name>
    <dbReference type="NCBI Taxonomy" id="29204"/>
    <lineage>
        <taxon>Eukaryota</taxon>
        <taxon>Sar</taxon>
        <taxon>Stramenopiles</taxon>
        <taxon>Ochrophyta</taxon>
        <taxon>Bacillariophyta</taxon>
        <taxon>Coscinodiscophyceae</taxon>
        <taxon>Thalassiosirophycidae</taxon>
        <taxon>Stephanodiscales</taxon>
        <taxon>Stephanodiscaceae</taxon>
        <taxon>Cyclotella</taxon>
    </lineage>
</organism>
<comment type="caution">
    <text evidence="7">The sequence shown here is derived from an EMBL/GenBank/DDBJ whole genome shotgun (WGS) entry which is preliminary data.</text>
</comment>
<feature type="domain" description="RanBP2-type" evidence="6">
    <location>
        <begin position="167"/>
        <end position="202"/>
    </location>
</feature>
<evidence type="ECO:0000256" key="3">
    <source>
        <dbReference type="ARBA" id="ARBA00022833"/>
    </source>
</evidence>
<sequence>MVELCDAGECDADKWAGVKVGNVLAKTGDVVTEEDAVLFPVARDGVAWTDAGVTVAAMDSESNVTKLQLIQRARQTTILRPILAKMQRRAKLKKKKGEVEGTLRFEVEKSKLLKLLPSDDTAGIRTTLYRRIEGLSDTRKDDDSSYYTAVENGFKVTVILPLPESYEVGGWRCHASFDKGGCLHPNKREDEKCTSCQSPKPKLKPQFEYLRLLSFSIRDVAKEYLRVIREYDIELSKCEAAEKEAKDRMSIAGKRQPNEASHVSSSDGEDEDDPLMMNVELIQGGVWQRIRADILLSMLAPRKQKAWERLNSARSELSIMIQCTCDLAAPHAQKVVRGFLVRSSLECLRREVCALAEFSAAVEIQRKIRSVLALREVKRLRTSKYNLMAIKIQCLLRKRIFDLEIMRRWSLHNANLRENAAIKIQSLYRGHRCKLLNNKMAEDKFRILQEMEKVRVADLENEKATIIQSYFRRCISMKKCANRRIEMDLHERLLMYVERFTVDGDFFSFVKSVNDDYIRYENTITNTIEREEKMAKVLNSRDYDHSVAWQKYLALKRQAFAPKQTDATGNQRQSAMGSGKTSIVKELTQDVLRKPKAKDCREWERTRNFSVTTKLYGSNRRGDVSDSSRSFSNLKTKTKDVRDTKCDVSGSSSNENTAEKLIVDAPPSTEIPQADEFITSDNNDLDMHHRQHAGRLVKMNRLKERLRGQYIRFDIPNGLDDTIARFINAIALRYNFACPKETSSLHGSFNLGSVKKENQRESLANADALIQQLHGTGIVFIRQLLPLSHMTHVLSSMDVSDEFLFLASSLITVLQQITGGNYLSRRYLMAECRHFLATQNDLKSSSVRLQRSEVGEITSHLGQFSASGYDEFDDDDIPGGLWTTRGTDESVTNSKKKSDIHRSLLLKAAYDRRRATRSGKSKSWAVAYTRKVLQQNDSNHPAYRHYALLTGEDLNRLQNAARPDPRHECTVAENAPGKYESGSAPMLFASTTANAEFCIPVSMDIVLDVISEKPSKCGTE</sequence>
<name>A0ABD3QFQ0_9STRA</name>
<evidence type="ECO:0000256" key="1">
    <source>
        <dbReference type="ARBA" id="ARBA00022723"/>
    </source>
</evidence>
<dbReference type="Proteomes" id="UP001516023">
    <property type="component" value="Unassembled WGS sequence"/>
</dbReference>
<evidence type="ECO:0000256" key="5">
    <source>
        <dbReference type="SAM" id="MobiDB-lite"/>
    </source>
</evidence>
<protein>
    <recommendedName>
        <fullName evidence="6">RanBP2-type domain-containing protein</fullName>
    </recommendedName>
</protein>
<gene>
    <name evidence="7" type="ORF">HJC23_004454</name>
</gene>
<evidence type="ECO:0000259" key="6">
    <source>
        <dbReference type="PROSITE" id="PS50199"/>
    </source>
</evidence>
<feature type="region of interest" description="Disordered" evidence="5">
    <location>
        <begin position="248"/>
        <end position="272"/>
    </location>
</feature>
<dbReference type="EMBL" id="JABMIG020000044">
    <property type="protein sequence ID" value="KAL3798703.1"/>
    <property type="molecule type" value="Genomic_DNA"/>
</dbReference>
<proteinExistence type="predicted"/>
<dbReference type="PROSITE" id="PS50096">
    <property type="entry name" value="IQ"/>
    <property type="match status" value="2"/>
</dbReference>
<keyword evidence="1" id="KW-0479">Metal-binding</keyword>
<dbReference type="PROSITE" id="PS50199">
    <property type="entry name" value="ZF_RANBP2_2"/>
    <property type="match status" value="1"/>
</dbReference>
<keyword evidence="2 4" id="KW-0863">Zinc-finger</keyword>
<dbReference type="GO" id="GO:0008270">
    <property type="term" value="F:zinc ion binding"/>
    <property type="evidence" value="ECO:0007669"/>
    <property type="project" value="UniProtKB-KW"/>
</dbReference>
<accession>A0ABD3QFQ0</accession>
<dbReference type="AlphaFoldDB" id="A0ABD3QFQ0"/>
<dbReference type="Pfam" id="PF00612">
    <property type="entry name" value="IQ"/>
    <property type="match status" value="1"/>
</dbReference>
<keyword evidence="3" id="KW-0862">Zinc</keyword>
<keyword evidence="8" id="KW-1185">Reference proteome</keyword>
<reference evidence="7 8" key="1">
    <citation type="journal article" date="2020" name="G3 (Bethesda)">
        <title>Improved Reference Genome for Cyclotella cryptica CCMP332, a Model for Cell Wall Morphogenesis, Salinity Adaptation, and Lipid Production in Diatoms (Bacillariophyta).</title>
        <authorList>
            <person name="Roberts W.R."/>
            <person name="Downey K.M."/>
            <person name="Ruck E.C."/>
            <person name="Traller J.C."/>
            <person name="Alverson A.J."/>
        </authorList>
    </citation>
    <scope>NUCLEOTIDE SEQUENCE [LARGE SCALE GENOMIC DNA]</scope>
    <source>
        <strain evidence="7 8">CCMP332</strain>
    </source>
</reference>
<evidence type="ECO:0000256" key="2">
    <source>
        <dbReference type="ARBA" id="ARBA00022771"/>
    </source>
</evidence>
<dbReference type="Gene3D" id="1.20.5.190">
    <property type="match status" value="2"/>
</dbReference>
<dbReference type="InterPro" id="IPR000048">
    <property type="entry name" value="IQ_motif_EF-hand-BS"/>
</dbReference>
<evidence type="ECO:0000313" key="7">
    <source>
        <dbReference type="EMBL" id="KAL3798703.1"/>
    </source>
</evidence>